<gene>
    <name evidence="1" type="ORF">MA16_Dca026418</name>
</gene>
<evidence type="ECO:0000313" key="1">
    <source>
        <dbReference type="EMBL" id="PKU80616.1"/>
    </source>
</evidence>
<dbReference type="STRING" id="906689.A0A2I0WY96"/>
<reference evidence="1 2" key="1">
    <citation type="journal article" date="2016" name="Sci. Rep.">
        <title>The Dendrobium catenatum Lindl. genome sequence provides insights into polysaccharide synthase, floral development and adaptive evolution.</title>
        <authorList>
            <person name="Zhang G.Q."/>
            <person name="Xu Q."/>
            <person name="Bian C."/>
            <person name="Tsai W.C."/>
            <person name="Yeh C.M."/>
            <person name="Liu K.W."/>
            <person name="Yoshida K."/>
            <person name="Zhang L.S."/>
            <person name="Chang S.B."/>
            <person name="Chen F."/>
            <person name="Shi Y."/>
            <person name="Su Y.Y."/>
            <person name="Zhang Y.Q."/>
            <person name="Chen L.J."/>
            <person name="Yin Y."/>
            <person name="Lin M."/>
            <person name="Huang H."/>
            <person name="Deng H."/>
            <person name="Wang Z.W."/>
            <person name="Zhu S.L."/>
            <person name="Zhao X."/>
            <person name="Deng C."/>
            <person name="Niu S.C."/>
            <person name="Huang J."/>
            <person name="Wang M."/>
            <person name="Liu G.H."/>
            <person name="Yang H.J."/>
            <person name="Xiao X.J."/>
            <person name="Hsiao Y.Y."/>
            <person name="Wu W.L."/>
            <person name="Chen Y.Y."/>
            <person name="Mitsuda N."/>
            <person name="Ohme-Takagi M."/>
            <person name="Luo Y.B."/>
            <person name="Van de Peer Y."/>
            <person name="Liu Z.J."/>
        </authorList>
    </citation>
    <scope>NUCLEOTIDE SEQUENCE [LARGE SCALE GENOMIC DNA]</scope>
    <source>
        <tissue evidence="1">The whole plant</tissue>
    </source>
</reference>
<organism evidence="1 2">
    <name type="scientific">Dendrobium catenatum</name>
    <dbReference type="NCBI Taxonomy" id="906689"/>
    <lineage>
        <taxon>Eukaryota</taxon>
        <taxon>Viridiplantae</taxon>
        <taxon>Streptophyta</taxon>
        <taxon>Embryophyta</taxon>
        <taxon>Tracheophyta</taxon>
        <taxon>Spermatophyta</taxon>
        <taxon>Magnoliopsida</taxon>
        <taxon>Liliopsida</taxon>
        <taxon>Asparagales</taxon>
        <taxon>Orchidaceae</taxon>
        <taxon>Epidendroideae</taxon>
        <taxon>Malaxideae</taxon>
        <taxon>Dendrobiinae</taxon>
        <taxon>Dendrobium</taxon>
    </lineage>
</organism>
<evidence type="ECO:0000313" key="2">
    <source>
        <dbReference type="Proteomes" id="UP000233837"/>
    </source>
</evidence>
<sequence>MGDTAFSWSSKKQPVVALSTYEAEYIAASLCVCHAIWLRKLLKEIGYSQGEATKIYVDNMSAIALSKNLVCHKRSKHIDVRFHYIRDQIKGKEVQVEYVKSQDQIADIFTKPLAAEQFIKLKILLGVVD</sequence>
<dbReference type="Proteomes" id="UP000233837">
    <property type="component" value="Unassembled WGS sequence"/>
</dbReference>
<dbReference type="PANTHER" id="PTHR11439">
    <property type="entry name" value="GAG-POL-RELATED RETROTRANSPOSON"/>
    <property type="match status" value="1"/>
</dbReference>
<dbReference type="EMBL" id="KZ502323">
    <property type="protein sequence ID" value="PKU80616.1"/>
    <property type="molecule type" value="Genomic_DNA"/>
</dbReference>
<accession>A0A2I0WY96</accession>
<name>A0A2I0WY96_9ASPA</name>
<proteinExistence type="predicted"/>
<dbReference type="PANTHER" id="PTHR11439:SF517">
    <property type="entry name" value="CYSTEINE-RICH RLK (RECEPTOR-LIKE PROTEIN KINASE) 8"/>
    <property type="match status" value="1"/>
</dbReference>
<protein>
    <submittedName>
        <fullName evidence="1">Retrovirus-related Pol polyprotein from transposon TNT 1-94</fullName>
    </submittedName>
</protein>
<reference evidence="1 2" key="2">
    <citation type="journal article" date="2017" name="Nature">
        <title>The Apostasia genome and the evolution of orchids.</title>
        <authorList>
            <person name="Zhang G.Q."/>
            <person name="Liu K.W."/>
            <person name="Li Z."/>
            <person name="Lohaus R."/>
            <person name="Hsiao Y.Y."/>
            <person name="Niu S.C."/>
            <person name="Wang J.Y."/>
            <person name="Lin Y.C."/>
            <person name="Xu Q."/>
            <person name="Chen L.J."/>
            <person name="Yoshida K."/>
            <person name="Fujiwara S."/>
            <person name="Wang Z.W."/>
            <person name="Zhang Y.Q."/>
            <person name="Mitsuda N."/>
            <person name="Wang M."/>
            <person name="Liu G.H."/>
            <person name="Pecoraro L."/>
            <person name="Huang H.X."/>
            <person name="Xiao X.J."/>
            <person name="Lin M."/>
            <person name="Wu X.Y."/>
            <person name="Wu W.L."/>
            <person name="Chen Y.Y."/>
            <person name="Chang S.B."/>
            <person name="Sakamoto S."/>
            <person name="Ohme-Takagi M."/>
            <person name="Yagi M."/>
            <person name="Zeng S.J."/>
            <person name="Shen C.Y."/>
            <person name="Yeh C.M."/>
            <person name="Luo Y.B."/>
            <person name="Tsai W.C."/>
            <person name="Van de Peer Y."/>
            <person name="Liu Z.J."/>
        </authorList>
    </citation>
    <scope>NUCLEOTIDE SEQUENCE [LARGE SCALE GENOMIC DNA]</scope>
    <source>
        <tissue evidence="1">The whole plant</tissue>
    </source>
</reference>
<dbReference type="AlphaFoldDB" id="A0A2I0WY96"/>
<keyword evidence="2" id="KW-1185">Reference proteome</keyword>
<dbReference type="CDD" id="cd09272">
    <property type="entry name" value="RNase_HI_RT_Ty1"/>
    <property type="match status" value="1"/>
</dbReference>